<feature type="compositionally biased region" description="Basic and acidic residues" evidence="1">
    <location>
        <begin position="149"/>
        <end position="173"/>
    </location>
</feature>
<organism evidence="2 3">
    <name type="scientific">Phaeoacremonium minimum (strain UCR-PA7)</name>
    <name type="common">Esca disease fungus</name>
    <name type="synonym">Togninia minima</name>
    <dbReference type="NCBI Taxonomy" id="1286976"/>
    <lineage>
        <taxon>Eukaryota</taxon>
        <taxon>Fungi</taxon>
        <taxon>Dikarya</taxon>
        <taxon>Ascomycota</taxon>
        <taxon>Pezizomycotina</taxon>
        <taxon>Sordariomycetes</taxon>
        <taxon>Sordariomycetidae</taxon>
        <taxon>Togniniales</taxon>
        <taxon>Togniniaceae</taxon>
        <taxon>Phaeoacremonium</taxon>
    </lineage>
</organism>
<feature type="region of interest" description="Disordered" evidence="1">
    <location>
        <begin position="145"/>
        <end position="179"/>
    </location>
</feature>
<dbReference type="GeneID" id="19323518"/>
<name>R8BPP2_PHAM7</name>
<dbReference type="Proteomes" id="UP000014074">
    <property type="component" value="Unassembled WGS sequence"/>
</dbReference>
<proteinExistence type="predicted"/>
<keyword evidence="3" id="KW-1185">Reference proteome</keyword>
<gene>
    <name evidence="2" type="ORF">UCRPA7_3193</name>
</gene>
<evidence type="ECO:0000313" key="2">
    <source>
        <dbReference type="EMBL" id="EOO01309.1"/>
    </source>
</evidence>
<feature type="compositionally biased region" description="Basic and acidic residues" evidence="1">
    <location>
        <begin position="369"/>
        <end position="387"/>
    </location>
</feature>
<reference evidence="3" key="1">
    <citation type="journal article" date="2013" name="Genome Announc.">
        <title>Draft genome sequence of the ascomycete Phaeoacremonium aleophilum strain UCR-PA7, a causal agent of the esca disease complex in grapevines.</title>
        <authorList>
            <person name="Blanco-Ulate B."/>
            <person name="Rolshausen P."/>
            <person name="Cantu D."/>
        </authorList>
    </citation>
    <scope>NUCLEOTIDE SEQUENCE [LARGE SCALE GENOMIC DNA]</scope>
    <source>
        <strain evidence="3">UCR-PA7</strain>
    </source>
</reference>
<dbReference type="HOGENOM" id="CLU_531198_0_0_1"/>
<dbReference type="RefSeq" id="XP_007913951.1">
    <property type="nucleotide sequence ID" value="XM_007915760.1"/>
</dbReference>
<evidence type="ECO:0000256" key="1">
    <source>
        <dbReference type="SAM" id="MobiDB-lite"/>
    </source>
</evidence>
<evidence type="ECO:0000313" key="3">
    <source>
        <dbReference type="Proteomes" id="UP000014074"/>
    </source>
</evidence>
<feature type="region of interest" description="Disordered" evidence="1">
    <location>
        <begin position="357"/>
        <end position="387"/>
    </location>
</feature>
<dbReference type="EMBL" id="KB933035">
    <property type="protein sequence ID" value="EOO01309.1"/>
    <property type="molecule type" value="Genomic_DNA"/>
</dbReference>
<protein>
    <submittedName>
        <fullName evidence="2">Uncharacterized protein</fullName>
    </submittedName>
</protein>
<dbReference type="AlphaFoldDB" id="R8BPP2"/>
<accession>R8BPP2</accession>
<dbReference type="KEGG" id="tmn:UCRPA7_3193"/>
<sequence length="513" mass="56433">MANTPHSTDPNGSVPGSHSRYLCDAPDAHAWPENVCTVLDFIQHHRDEGDFDKAFSDWETEFSTQITLPLVPAEYKFLVELLQLTDANADDDFESESEPEDLDALNDASLVTTGLRQDLASLGRHVHQRMSPVLYNPRLCTITMTRQPESSRELDQQQQREKQGEKDQDKDGNEVSGRYIPKELDPVGIYCLSGQSLLDSSARPDIHIGWGWQNPSPIVVEVDFSSKTGLSQAKDYILGTNGEIRTVIILDCTYTSLRERLEHLMASISTEGTLELPDTRPFTLTVMVLRAVHNKTDGALEVDVSDSKVPITATSTDYLRLSLHDLDARLPDHVPINVPLRNIYTLAEQAADEQALKDTYTPIKTPAAAKDKKNKDDGTGEQNEQDRLAREQLAAKRPSIKARIKTRFIQSLATKKRYYSTQSQSRTAHAAATATLSFSSMMAPAPVPAGQASCCTLYCPAAGAGLVVARRPIALAPVLARGAAPAPALAYRSAISVQRSVGWLGGLFSRRLR</sequence>